<dbReference type="EMBL" id="JAGHKO010000001">
    <property type="protein sequence ID" value="MBO9199419.1"/>
    <property type="molecule type" value="Genomic_DNA"/>
</dbReference>
<evidence type="ECO:0008006" key="3">
    <source>
        <dbReference type="Google" id="ProtNLM"/>
    </source>
</evidence>
<protein>
    <recommendedName>
        <fullName evidence="3">HEAT repeat domain-containing protein</fullName>
    </recommendedName>
</protein>
<dbReference type="Proteomes" id="UP000677244">
    <property type="component" value="Unassembled WGS sequence"/>
</dbReference>
<reference evidence="1 2" key="1">
    <citation type="submission" date="2021-03" db="EMBL/GenBank/DDBJ databases">
        <title>Assistant Professor.</title>
        <authorList>
            <person name="Huq M.A."/>
        </authorList>
    </citation>
    <scope>NUCLEOTIDE SEQUENCE [LARGE SCALE GENOMIC DNA]</scope>
    <source>
        <strain evidence="1 2">MAH-29</strain>
    </source>
</reference>
<organism evidence="1 2">
    <name type="scientific">Niastella soli</name>
    <dbReference type="NCBI Taxonomy" id="2821487"/>
    <lineage>
        <taxon>Bacteria</taxon>
        <taxon>Pseudomonadati</taxon>
        <taxon>Bacteroidota</taxon>
        <taxon>Chitinophagia</taxon>
        <taxon>Chitinophagales</taxon>
        <taxon>Chitinophagaceae</taxon>
        <taxon>Niastella</taxon>
    </lineage>
</organism>
<name>A0ABS3YNJ7_9BACT</name>
<dbReference type="RefSeq" id="WP_209137485.1">
    <property type="nucleotide sequence ID" value="NZ_JAGHKO010000001.1"/>
</dbReference>
<proteinExistence type="predicted"/>
<gene>
    <name evidence="1" type="ORF">J7I42_04015</name>
</gene>
<accession>A0ABS3YNJ7</accession>
<evidence type="ECO:0000313" key="1">
    <source>
        <dbReference type="EMBL" id="MBO9199419.1"/>
    </source>
</evidence>
<evidence type="ECO:0000313" key="2">
    <source>
        <dbReference type="Proteomes" id="UP000677244"/>
    </source>
</evidence>
<comment type="caution">
    <text evidence="1">The sequence shown here is derived from an EMBL/GenBank/DDBJ whole genome shotgun (WGS) entry which is preliminary data.</text>
</comment>
<sequence length="131" mass="15010">MKLLAKITQIFRKPIQNPEPDVLFPGLVTAKQYAAFKPAQRMQAVMIVGAAADVKHYSFLKWCVENDLDLNVRFAALKRLPNFHEQKDLQQFLTQLDLSSNRSILEPYLSMALHRTGLIKENELKSRLNDG</sequence>
<keyword evidence="2" id="KW-1185">Reference proteome</keyword>